<dbReference type="InterPro" id="IPR014756">
    <property type="entry name" value="Ig_E-set"/>
</dbReference>
<evidence type="ECO:0000313" key="4">
    <source>
        <dbReference type="EMBL" id="RIA78360.1"/>
    </source>
</evidence>
<evidence type="ECO:0000256" key="2">
    <source>
        <dbReference type="ARBA" id="ARBA00023295"/>
    </source>
</evidence>
<dbReference type="Gene3D" id="3.20.20.80">
    <property type="entry name" value="Glycosidases"/>
    <property type="match status" value="1"/>
</dbReference>
<dbReference type="SUPFAM" id="SSF51445">
    <property type="entry name" value="(Trans)glycosidases"/>
    <property type="match status" value="1"/>
</dbReference>
<organism evidence="4 5">
    <name type="scientific">Anaeroplasma bactoclasticum</name>
    <dbReference type="NCBI Taxonomy" id="2088"/>
    <lineage>
        <taxon>Bacteria</taxon>
        <taxon>Bacillati</taxon>
        <taxon>Mycoplasmatota</taxon>
        <taxon>Mollicutes</taxon>
        <taxon>Anaeroplasmatales</taxon>
        <taxon>Anaeroplasmataceae</taxon>
        <taxon>Anaeroplasma</taxon>
    </lineage>
</organism>
<dbReference type="EMBL" id="QXEV01000002">
    <property type="protein sequence ID" value="RIA78360.1"/>
    <property type="molecule type" value="Genomic_DNA"/>
</dbReference>
<dbReference type="PANTHER" id="PTHR10357">
    <property type="entry name" value="ALPHA-AMYLASE FAMILY MEMBER"/>
    <property type="match status" value="1"/>
</dbReference>
<keyword evidence="1" id="KW-0378">Hydrolase</keyword>
<comment type="caution">
    <text evidence="4">The sequence shown here is derived from an EMBL/GenBank/DDBJ whole genome shotgun (WGS) entry which is preliminary data.</text>
</comment>
<dbReference type="SMART" id="SM00642">
    <property type="entry name" value="Aamy"/>
    <property type="match status" value="1"/>
</dbReference>
<dbReference type="InterPro" id="IPR004185">
    <property type="entry name" value="Glyco_hydro_13_lg-like_dom"/>
</dbReference>
<dbReference type="CDD" id="cd11338">
    <property type="entry name" value="AmyAc_CMD"/>
    <property type="match status" value="1"/>
</dbReference>
<reference evidence="4 5" key="1">
    <citation type="submission" date="2018-08" db="EMBL/GenBank/DDBJ databases">
        <title>Genomic Encyclopedia of Archaeal and Bacterial Type Strains, Phase II (KMG-II): from individual species to whole genera.</title>
        <authorList>
            <person name="Goeker M."/>
        </authorList>
    </citation>
    <scope>NUCLEOTIDE SEQUENCE [LARGE SCALE GENOMIC DNA]</scope>
    <source>
        <strain evidence="4 5">ATCC 27112</strain>
    </source>
</reference>
<dbReference type="Pfam" id="PF00128">
    <property type="entry name" value="Alpha-amylase"/>
    <property type="match status" value="1"/>
</dbReference>
<feature type="domain" description="Glycosyl hydrolase family 13 catalytic" evidence="3">
    <location>
        <begin position="140"/>
        <end position="496"/>
    </location>
</feature>
<gene>
    <name evidence="4" type="ORF">EI71_00312</name>
</gene>
<evidence type="ECO:0000256" key="1">
    <source>
        <dbReference type="ARBA" id="ARBA00022801"/>
    </source>
</evidence>
<dbReference type="FunCoup" id="A0A397RVJ0">
    <property type="interactions" value="59"/>
</dbReference>
<accession>A0A397RVJ0</accession>
<dbReference type="SUPFAM" id="SSF81296">
    <property type="entry name" value="E set domains"/>
    <property type="match status" value="1"/>
</dbReference>
<name>A0A397RVJ0_9MOLU</name>
<keyword evidence="2 4" id="KW-0326">Glycosidase</keyword>
<keyword evidence="5" id="KW-1185">Reference proteome</keyword>
<dbReference type="RefSeq" id="WP_119015481.1">
    <property type="nucleotide sequence ID" value="NZ_QXEV01000002.1"/>
</dbReference>
<dbReference type="InParanoid" id="A0A397RVJ0"/>
<dbReference type="InterPro" id="IPR045857">
    <property type="entry name" value="O16G_dom_2"/>
</dbReference>
<dbReference type="OrthoDB" id="9805159at2"/>
<dbReference type="AlphaFoldDB" id="A0A397RVJ0"/>
<dbReference type="InterPro" id="IPR006047">
    <property type="entry name" value="GH13_cat_dom"/>
</dbReference>
<dbReference type="Gene3D" id="2.60.40.10">
    <property type="entry name" value="Immunoglobulins"/>
    <property type="match status" value="1"/>
</dbReference>
<dbReference type="Pfam" id="PF02903">
    <property type="entry name" value="Alpha-amylase_N"/>
    <property type="match status" value="1"/>
</dbReference>
<dbReference type="InterPro" id="IPR017853">
    <property type="entry name" value="GH"/>
</dbReference>
<dbReference type="GO" id="GO:0005975">
    <property type="term" value="P:carbohydrate metabolic process"/>
    <property type="evidence" value="ECO:0007669"/>
    <property type="project" value="InterPro"/>
</dbReference>
<dbReference type="PANTHER" id="PTHR10357:SF210">
    <property type="entry name" value="MALTODEXTRIN GLUCOSIDASE"/>
    <property type="match status" value="1"/>
</dbReference>
<protein>
    <submittedName>
        <fullName evidence="4">Glycosidase</fullName>
    </submittedName>
</protein>
<dbReference type="GO" id="GO:0004553">
    <property type="term" value="F:hydrolase activity, hydrolyzing O-glycosyl compounds"/>
    <property type="evidence" value="ECO:0007669"/>
    <property type="project" value="InterPro"/>
</dbReference>
<dbReference type="Proteomes" id="UP000266506">
    <property type="component" value="Unassembled WGS sequence"/>
</dbReference>
<dbReference type="InterPro" id="IPR013783">
    <property type="entry name" value="Ig-like_fold"/>
</dbReference>
<evidence type="ECO:0000259" key="3">
    <source>
        <dbReference type="SMART" id="SM00642"/>
    </source>
</evidence>
<evidence type="ECO:0000313" key="5">
    <source>
        <dbReference type="Proteomes" id="UP000266506"/>
    </source>
</evidence>
<proteinExistence type="predicted"/>
<sequence>MEISSVLHGANKRYAYALDKDLFLIRITTKKNDMKRIILHYQDKYIPVSRFDTRKVIEMEKYASDSIRDYYQVKINIHLVCLRYYFELIGSDSSVMYFGNERFFKENIETIDYMFDLPQTLREEEMFIVPAWAKNKVVYQIFPSRFASSIDVSEEIWYKAPINHMTNLGGNLKGITKKLNHIHELGADVIYLTPIFRSPSMHKYDTIDYYQIDPTFGSKEDLIELVDSAHKLGIRIILDGVFNHTSREFFAFKDIMENKEKSKYLNWYYIDSFPLVMEFGKKPNFKCFSYFGGMPKLKENNKEVRKYFIDVAKYWIKEAKIDGWRLDVADEIAHSFFRDLRNEIKEEYPDTLIIGEVWHYADDFLDGDEWDTVMNYDFLFAVKGLLSENRLTVSEFYNDLSTIRGKVHYRVYPILWNLLDSHDTERFYNSVGYDKGKMMLASAFQLLSTGMPLIYYGDEYGMEGGHDPDSRRGMYWDEKYQDLEMYSWYRDLISVRKTYPSFLEEEDLFVTCNDDLGTIRIEKEHYVIIYNASDKEVFFDELKLRMDLISGVVSDGYVKGYGVFIYKK</sequence>
<dbReference type="CDD" id="cd02857">
    <property type="entry name" value="E_set_CDase_PDE_N"/>
    <property type="match status" value="1"/>
</dbReference>
<dbReference type="Gene3D" id="3.90.400.10">
    <property type="entry name" value="Oligo-1,6-glucosidase, Domain 2"/>
    <property type="match status" value="1"/>
</dbReference>